<evidence type="ECO:0000259" key="2">
    <source>
        <dbReference type="PROSITE" id="PS51977"/>
    </source>
</evidence>
<organism evidence="3">
    <name type="scientific">viral metagenome</name>
    <dbReference type="NCBI Taxonomy" id="1070528"/>
    <lineage>
        <taxon>unclassified sequences</taxon>
        <taxon>metagenomes</taxon>
        <taxon>organismal metagenomes</taxon>
    </lineage>
</organism>
<dbReference type="SMART" id="SM00773">
    <property type="entry name" value="WGR"/>
    <property type="match status" value="1"/>
</dbReference>
<accession>A0A6C0EK14</accession>
<feature type="compositionally biased region" description="Acidic residues" evidence="1">
    <location>
        <begin position="253"/>
        <end position="266"/>
    </location>
</feature>
<protein>
    <recommendedName>
        <fullName evidence="2">WGR domain-containing protein</fullName>
    </recommendedName>
</protein>
<feature type="compositionally biased region" description="Acidic residues" evidence="1">
    <location>
        <begin position="300"/>
        <end position="311"/>
    </location>
</feature>
<feature type="compositionally biased region" description="Basic and acidic residues" evidence="1">
    <location>
        <begin position="220"/>
        <end position="252"/>
    </location>
</feature>
<dbReference type="SUPFAM" id="SSF142921">
    <property type="entry name" value="WGR domain-like"/>
    <property type="match status" value="1"/>
</dbReference>
<dbReference type="Pfam" id="PF05406">
    <property type="entry name" value="WGR"/>
    <property type="match status" value="1"/>
</dbReference>
<evidence type="ECO:0000313" key="3">
    <source>
        <dbReference type="EMBL" id="QHT29514.1"/>
    </source>
</evidence>
<feature type="domain" description="WGR" evidence="2">
    <location>
        <begin position="183"/>
        <end position="259"/>
    </location>
</feature>
<dbReference type="InterPro" id="IPR008893">
    <property type="entry name" value="WGR_domain"/>
</dbReference>
<feature type="region of interest" description="Disordered" evidence="1">
    <location>
        <begin position="41"/>
        <end position="64"/>
    </location>
</feature>
<proteinExistence type="predicted"/>
<sequence>MSSTKLSKDIVKLIGETVYAFIKNVSKEHDLDEEELRVMWEGGKKTKESDKKRSHSAKSDGCPYEYTKGKKQGTLCGVKPKDGAVYCATHKKYEGQQKRERKVIPAPKKTSRKVSEENLVLKMNKDIGKLCHPQSGLVFKSPQEPVAIGKLHQKKIRPLTDEDIETCKKFGFRFAKEEDAKTVVHLVADSATGGKFWEVTKDGEKLITRHGKVGANGKTNSKEYDSPELAEKEMKKLIKEKNKKGYKEKEEDNSSDEDDEEEDEDKDEGKKSDEEGVNESDDDSGDGQEVEMVTKALGVDSDDDDEFLSED</sequence>
<dbReference type="PROSITE" id="PS51977">
    <property type="entry name" value="WGR"/>
    <property type="match status" value="1"/>
</dbReference>
<feature type="compositionally biased region" description="Acidic residues" evidence="1">
    <location>
        <begin position="275"/>
        <end position="289"/>
    </location>
</feature>
<reference evidence="3" key="1">
    <citation type="journal article" date="2020" name="Nature">
        <title>Giant virus diversity and host interactions through global metagenomics.</title>
        <authorList>
            <person name="Schulz F."/>
            <person name="Roux S."/>
            <person name="Paez-Espino D."/>
            <person name="Jungbluth S."/>
            <person name="Walsh D.A."/>
            <person name="Denef V.J."/>
            <person name="McMahon K.D."/>
            <person name="Konstantinidis K.T."/>
            <person name="Eloe-Fadrosh E.A."/>
            <person name="Kyrpides N.C."/>
            <person name="Woyke T."/>
        </authorList>
    </citation>
    <scope>NUCLEOTIDE SEQUENCE</scope>
    <source>
        <strain evidence="3">GVMAG-M-3300005589-24</strain>
    </source>
</reference>
<dbReference type="InterPro" id="IPR036930">
    <property type="entry name" value="WGR_dom_sf"/>
</dbReference>
<feature type="compositionally biased region" description="Basic and acidic residues" evidence="1">
    <location>
        <begin position="41"/>
        <end position="51"/>
    </location>
</feature>
<dbReference type="Gene3D" id="2.20.140.10">
    <property type="entry name" value="WGR domain"/>
    <property type="match status" value="1"/>
</dbReference>
<dbReference type="EMBL" id="MN738878">
    <property type="protein sequence ID" value="QHT29514.1"/>
    <property type="molecule type" value="Genomic_DNA"/>
</dbReference>
<feature type="region of interest" description="Disordered" evidence="1">
    <location>
        <begin position="208"/>
        <end position="311"/>
    </location>
</feature>
<evidence type="ECO:0000256" key="1">
    <source>
        <dbReference type="SAM" id="MobiDB-lite"/>
    </source>
</evidence>
<name>A0A6C0EK14_9ZZZZ</name>
<dbReference type="AlphaFoldDB" id="A0A6C0EK14"/>